<evidence type="ECO:0000313" key="2">
    <source>
        <dbReference type="EMBL" id="RKU44569.1"/>
    </source>
</evidence>
<comment type="caution">
    <text evidence="2">The sequence shown here is derived from an EMBL/GenBank/DDBJ whole genome shotgun (WGS) entry which is preliminary data.</text>
</comment>
<feature type="compositionally biased region" description="Polar residues" evidence="1">
    <location>
        <begin position="957"/>
        <end position="966"/>
    </location>
</feature>
<keyword evidence="3" id="KW-1185">Reference proteome</keyword>
<feature type="compositionally biased region" description="Basic residues" evidence="1">
    <location>
        <begin position="77"/>
        <end position="88"/>
    </location>
</feature>
<accession>A0A420Y9K8</accession>
<sequence>MAGKKKTNKAKKAQSQHQANDVNILASDQPIQHPPGAHTQTGQGPAQYKLTSKQPAVKEAVLPKPAPQLELPEGYKRPKKSSNKKRPSQKTASLPGAEFHPGPDSQLCQRTTQSINMGKRNPLAGVADKELHPEIEQALAIVKVQKGERIPPNAISKFFQVKNRVWKSLGRPAEAQRFLSFYDQFQKTKLDPQVFAVEEPDPDSTSLCGHPKSAKDVADFAAAREAYYITSDRKDKLEALKSNANWPKHFATEHHYVEHAGNHALPIFKAMALPEIAQAIIAHMPDFLSLARLSETCHRGFDIVAMNTERWDTTAGDFLGDDQMSDDTPAHKASRIPVIVGPVRKNMLATDRQRPGTMGYAGEFGATVKLFKALDFRAMSIACLQLHRLSFLDIAGIKCILASLPNLENLGVYQCPLLHFGKAKELLDVVKVHPRDGGGTKKYVNLDFFPMFHQGPNILMRHGSFGVSWGYVACDTVTAIMQIVLYDLYPLARELGINLFAWGSAFRLFLEKCPMPDWTVVKVYEAIRTFECSQGTPSIADLNDYTPECDWKWRNFVNELTAAIVGDDWDAFFVNNRSDNRLEDYMKSAHKIVRYRRQDLWWQRRQNCVTCTKDMIRLFFVFGEGFCWGCILKQYLSSEVDHHRSIKTETAHKWLSGSQPLSDARAGFLKVDQYTAPLSERNAAPGTASQQKFCRLVPARCLQDALIDERVESGSYYAALADRIRGHELQNNHELAVNYLEDPDALRLERRHAKVHEKHGPIDRKTNDRQYAPVGWFYTTVSQKYAPRLYGNLASSFNFRDWEELARLKNPGLTLPQMRVLLGNQWKRYLAKHKQRYQGEYEHFNFNDSRNVAARHSQIMKRITAPNRVAGNWDVLVDNMLRETHRQHFTPEMKMDPNAPWGEDEVKAEMTQDPVVLAKVSEANSKSKKDVKDARSCPSMRETKADSMDGWPELPQPMSQRTTGHQTKVGPKELGKTAWTNQHKAKSMPASKADQAEPGPQAHLNARPQNHAKAWRKKTPAHGSSSKGSNPGTKKLW</sequence>
<feature type="compositionally biased region" description="Polar residues" evidence="1">
    <location>
        <begin position="1022"/>
        <end position="1037"/>
    </location>
</feature>
<dbReference type="Proteomes" id="UP000275385">
    <property type="component" value="Unassembled WGS sequence"/>
</dbReference>
<evidence type="ECO:0000256" key="1">
    <source>
        <dbReference type="SAM" id="MobiDB-lite"/>
    </source>
</evidence>
<organism evidence="2 3">
    <name type="scientific">Coniochaeta pulveracea</name>
    <dbReference type="NCBI Taxonomy" id="177199"/>
    <lineage>
        <taxon>Eukaryota</taxon>
        <taxon>Fungi</taxon>
        <taxon>Dikarya</taxon>
        <taxon>Ascomycota</taxon>
        <taxon>Pezizomycotina</taxon>
        <taxon>Sordariomycetes</taxon>
        <taxon>Sordariomycetidae</taxon>
        <taxon>Coniochaetales</taxon>
        <taxon>Coniochaetaceae</taxon>
        <taxon>Coniochaeta</taxon>
    </lineage>
</organism>
<feature type="region of interest" description="Disordered" evidence="1">
    <location>
        <begin position="921"/>
        <end position="1037"/>
    </location>
</feature>
<proteinExistence type="predicted"/>
<feature type="compositionally biased region" description="Basic and acidic residues" evidence="1">
    <location>
        <begin position="925"/>
        <end position="947"/>
    </location>
</feature>
<dbReference type="AlphaFoldDB" id="A0A420Y9K8"/>
<evidence type="ECO:0000313" key="3">
    <source>
        <dbReference type="Proteomes" id="UP000275385"/>
    </source>
</evidence>
<feature type="compositionally biased region" description="Polar residues" evidence="1">
    <location>
        <begin position="38"/>
        <end position="54"/>
    </location>
</feature>
<dbReference type="OrthoDB" id="5428138at2759"/>
<feature type="compositionally biased region" description="Basic residues" evidence="1">
    <location>
        <begin position="1"/>
        <end position="14"/>
    </location>
</feature>
<gene>
    <name evidence="2" type="ORF">DL546_003369</name>
</gene>
<dbReference type="EMBL" id="QVQW01000029">
    <property type="protein sequence ID" value="RKU44569.1"/>
    <property type="molecule type" value="Genomic_DNA"/>
</dbReference>
<protein>
    <submittedName>
        <fullName evidence="2">Uncharacterized protein</fullName>
    </submittedName>
</protein>
<feature type="region of interest" description="Disordered" evidence="1">
    <location>
        <begin position="1"/>
        <end position="108"/>
    </location>
</feature>
<name>A0A420Y9K8_9PEZI</name>
<reference evidence="2 3" key="1">
    <citation type="submission" date="2018-08" db="EMBL/GenBank/DDBJ databases">
        <title>Draft genome of the lignicolous fungus Coniochaeta pulveracea.</title>
        <authorList>
            <person name="Borstlap C.J."/>
            <person name="De Witt R.N."/>
            <person name="Botha A."/>
            <person name="Volschenk H."/>
        </authorList>
    </citation>
    <scope>NUCLEOTIDE SEQUENCE [LARGE SCALE GENOMIC DNA]</scope>
    <source>
        <strain evidence="2 3">CAB683</strain>
    </source>
</reference>